<dbReference type="InterPro" id="IPR036852">
    <property type="entry name" value="Peptidase_S8/S53_dom_sf"/>
</dbReference>
<evidence type="ECO:0000256" key="1">
    <source>
        <dbReference type="ARBA" id="ARBA00011073"/>
    </source>
</evidence>
<dbReference type="PANTHER" id="PTHR43399:SF4">
    <property type="entry name" value="CELL WALL-ASSOCIATED PROTEASE"/>
    <property type="match status" value="1"/>
</dbReference>
<dbReference type="Proteomes" id="UP000800200">
    <property type="component" value="Unassembled WGS sequence"/>
</dbReference>
<evidence type="ECO:0000256" key="3">
    <source>
        <dbReference type="ARBA" id="ARBA00022801"/>
    </source>
</evidence>
<organism evidence="8 9">
    <name type="scientific">Zopfia rhizophila CBS 207.26</name>
    <dbReference type="NCBI Taxonomy" id="1314779"/>
    <lineage>
        <taxon>Eukaryota</taxon>
        <taxon>Fungi</taxon>
        <taxon>Dikarya</taxon>
        <taxon>Ascomycota</taxon>
        <taxon>Pezizomycotina</taxon>
        <taxon>Dothideomycetes</taxon>
        <taxon>Dothideomycetes incertae sedis</taxon>
        <taxon>Zopfiaceae</taxon>
        <taxon>Zopfia</taxon>
    </lineage>
</organism>
<keyword evidence="4 5" id="KW-0720">Serine protease</keyword>
<dbReference type="PROSITE" id="PS51892">
    <property type="entry name" value="SUBTILASE"/>
    <property type="match status" value="1"/>
</dbReference>
<evidence type="ECO:0000256" key="6">
    <source>
        <dbReference type="RuleBase" id="RU003355"/>
    </source>
</evidence>
<accession>A0A6A6D956</accession>
<comment type="similarity">
    <text evidence="1 5 6">Belongs to the peptidase S8 family.</text>
</comment>
<evidence type="ECO:0000259" key="7">
    <source>
        <dbReference type="Pfam" id="PF00082"/>
    </source>
</evidence>
<evidence type="ECO:0000313" key="8">
    <source>
        <dbReference type="EMBL" id="KAF2176064.1"/>
    </source>
</evidence>
<evidence type="ECO:0000256" key="4">
    <source>
        <dbReference type="ARBA" id="ARBA00022825"/>
    </source>
</evidence>
<evidence type="ECO:0000313" key="9">
    <source>
        <dbReference type="Proteomes" id="UP000800200"/>
    </source>
</evidence>
<dbReference type="EMBL" id="ML994716">
    <property type="protein sequence ID" value="KAF2176064.1"/>
    <property type="molecule type" value="Genomic_DNA"/>
</dbReference>
<dbReference type="InterPro" id="IPR015500">
    <property type="entry name" value="Peptidase_S8_subtilisin-rel"/>
</dbReference>
<gene>
    <name evidence="8" type="ORF">K469DRAFT_608418</name>
</gene>
<dbReference type="GO" id="GO:0004252">
    <property type="term" value="F:serine-type endopeptidase activity"/>
    <property type="evidence" value="ECO:0007669"/>
    <property type="project" value="UniProtKB-UniRule"/>
</dbReference>
<dbReference type="OrthoDB" id="206201at2759"/>
<dbReference type="PANTHER" id="PTHR43399">
    <property type="entry name" value="SUBTILISIN-RELATED"/>
    <property type="match status" value="1"/>
</dbReference>
<dbReference type="PROSITE" id="PS00136">
    <property type="entry name" value="SUBTILASE_ASP"/>
    <property type="match status" value="1"/>
</dbReference>
<dbReference type="GO" id="GO:0006508">
    <property type="term" value="P:proteolysis"/>
    <property type="evidence" value="ECO:0007669"/>
    <property type="project" value="UniProtKB-KW"/>
</dbReference>
<dbReference type="Gene3D" id="3.40.50.200">
    <property type="entry name" value="Peptidase S8/S53 domain"/>
    <property type="match status" value="1"/>
</dbReference>
<dbReference type="CDD" id="cd00306">
    <property type="entry name" value="Peptidases_S8_S53"/>
    <property type="match status" value="1"/>
</dbReference>
<dbReference type="Pfam" id="PF00082">
    <property type="entry name" value="Peptidase_S8"/>
    <property type="match status" value="1"/>
</dbReference>
<dbReference type="InterPro" id="IPR023827">
    <property type="entry name" value="Peptidase_S8_Asp-AS"/>
</dbReference>
<feature type="active site" description="Charge relay system" evidence="5">
    <location>
        <position position="201"/>
    </location>
</feature>
<dbReference type="InterPro" id="IPR023828">
    <property type="entry name" value="Peptidase_S8_Ser-AS"/>
</dbReference>
<dbReference type="PRINTS" id="PR00723">
    <property type="entry name" value="SUBTILISIN"/>
</dbReference>
<sequence>MPNRWKVRVAIIDTGVDLFHPTLRDCVSKYYSWIGAPTNADDTDGHGTYCAYFLSQVAPEAEVHVAKVFSGKDFSETEAQNIAKAIRHAVDDWKVDILSMSFGLPKPSPKTEHDIKEAIKHAAINNVLMFAAASNEGVGHPRTFPSTIRSVICIHASDGMGVNGDINPYHEQGDHNFMTLGIAIKSPKFRQPGDAYKSGTSFATPVAAGIAANLLEIAPNEKSRKTLRDPEDMRKMFALMSERVGKYAHVAPSLLRRQDDNHHFLEERGLGRCT</sequence>
<proteinExistence type="inferred from homology"/>
<feature type="active site" description="Charge relay system" evidence="5">
    <location>
        <position position="46"/>
    </location>
</feature>
<dbReference type="SUPFAM" id="SSF52743">
    <property type="entry name" value="Subtilisin-like"/>
    <property type="match status" value="1"/>
</dbReference>
<feature type="domain" description="Peptidase S8/S53" evidence="7">
    <location>
        <begin position="7"/>
        <end position="228"/>
    </location>
</feature>
<evidence type="ECO:0000256" key="2">
    <source>
        <dbReference type="ARBA" id="ARBA00022670"/>
    </source>
</evidence>
<evidence type="ECO:0000256" key="5">
    <source>
        <dbReference type="PROSITE-ProRule" id="PRU01240"/>
    </source>
</evidence>
<keyword evidence="2 5" id="KW-0645">Protease</keyword>
<keyword evidence="9" id="KW-1185">Reference proteome</keyword>
<dbReference type="PROSITE" id="PS00138">
    <property type="entry name" value="SUBTILASE_SER"/>
    <property type="match status" value="1"/>
</dbReference>
<reference evidence="8" key="1">
    <citation type="journal article" date="2020" name="Stud. Mycol.">
        <title>101 Dothideomycetes genomes: a test case for predicting lifestyles and emergence of pathogens.</title>
        <authorList>
            <person name="Haridas S."/>
            <person name="Albert R."/>
            <person name="Binder M."/>
            <person name="Bloem J."/>
            <person name="Labutti K."/>
            <person name="Salamov A."/>
            <person name="Andreopoulos B."/>
            <person name="Baker S."/>
            <person name="Barry K."/>
            <person name="Bills G."/>
            <person name="Bluhm B."/>
            <person name="Cannon C."/>
            <person name="Castanera R."/>
            <person name="Culley D."/>
            <person name="Daum C."/>
            <person name="Ezra D."/>
            <person name="Gonzalez J."/>
            <person name="Henrissat B."/>
            <person name="Kuo A."/>
            <person name="Liang C."/>
            <person name="Lipzen A."/>
            <person name="Lutzoni F."/>
            <person name="Magnuson J."/>
            <person name="Mondo S."/>
            <person name="Nolan M."/>
            <person name="Ohm R."/>
            <person name="Pangilinan J."/>
            <person name="Park H.-J."/>
            <person name="Ramirez L."/>
            <person name="Alfaro M."/>
            <person name="Sun H."/>
            <person name="Tritt A."/>
            <person name="Yoshinaga Y."/>
            <person name="Zwiers L.-H."/>
            <person name="Turgeon B."/>
            <person name="Goodwin S."/>
            <person name="Spatafora J."/>
            <person name="Crous P."/>
            <person name="Grigoriev I."/>
        </authorList>
    </citation>
    <scope>NUCLEOTIDE SEQUENCE</scope>
    <source>
        <strain evidence="8">CBS 207.26</strain>
    </source>
</reference>
<keyword evidence="3 5" id="KW-0378">Hydrolase</keyword>
<dbReference type="InterPro" id="IPR000209">
    <property type="entry name" value="Peptidase_S8/S53_dom"/>
</dbReference>
<name>A0A6A6D956_9PEZI</name>
<feature type="active site" description="Charge relay system" evidence="5">
    <location>
        <position position="13"/>
    </location>
</feature>
<dbReference type="InterPro" id="IPR051048">
    <property type="entry name" value="Peptidase_S8/S53_subtilisin"/>
</dbReference>
<protein>
    <submittedName>
        <fullName evidence="8">Subtilisin-like protein</fullName>
    </submittedName>
</protein>
<dbReference type="AlphaFoldDB" id="A0A6A6D956"/>